<reference evidence="2 3" key="1">
    <citation type="submission" date="2019-08" db="EMBL/GenBank/DDBJ databases">
        <title>Selenomonas sp. mPRGC5 and Selenomonas sp. mPRGC8 isolated from ruminal fluid of dairy goat (Capra hircus).</title>
        <authorList>
            <person name="Poothong S."/>
            <person name="Nuengjamnong C."/>
            <person name="Tanasupawat S."/>
        </authorList>
    </citation>
    <scope>NUCLEOTIDE SEQUENCE [LARGE SCALE GENOMIC DNA]</scope>
    <source>
        <strain evidence="3">mPRGC5</strain>
    </source>
</reference>
<evidence type="ECO:0000256" key="1">
    <source>
        <dbReference type="SAM" id="MobiDB-lite"/>
    </source>
</evidence>
<keyword evidence="3" id="KW-1185">Reference proteome</keyword>
<evidence type="ECO:0000313" key="3">
    <source>
        <dbReference type="Proteomes" id="UP000323646"/>
    </source>
</evidence>
<sequence length="177" mass="18637">MQTKIIRYGKRHSRAAASLVLGVFAIGLLTGSAWQDEKSQQETEIQDFQNGNNESKAGNIQDFHSGNPDGKEIVSVDLSVNPFVETASETGTKANTGGNKGGNFRNLPAIPAVYPTSQPRPVLPLPSIPRSAPQQQAVVASAPAPASAGQVAPKENKEARIAFLGGEEIMFAQGNGN</sequence>
<dbReference type="EMBL" id="VTOY01000016">
    <property type="protein sequence ID" value="TYZ20197.1"/>
    <property type="molecule type" value="Genomic_DNA"/>
</dbReference>
<dbReference type="Proteomes" id="UP000323646">
    <property type="component" value="Unassembled WGS sequence"/>
</dbReference>
<feature type="region of interest" description="Disordered" evidence="1">
    <location>
        <begin position="38"/>
        <end position="70"/>
    </location>
</feature>
<dbReference type="OrthoDB" id="10002746at2"/>
<dbReference type="RefSeq" id="WP_149172241.1">
    <property type="nucleotide sequence ID" value="NZ_VTOY01000016.1"/>
</dbReference>
<organism evidence="2 3">
    <name type="scientific">Selenomonas ruminis</name>
    <dbReference type="NCBI Taxonomy" id="2593411"/>
    <lineage>
        <taxon>Bacteria</taxon>
        <taxon>Bacillati</taxon>
        <taxon>Bacillota</taxon>
        <taxon>Negativicutes</taxon>
        <taxon>Selenomonadales</taxon>
        <taxon>Selenomonadaceae</taxon>
        <taxon>Selenomonas</taxon>
    </lineage>
</organism>
<dbReference type="AlphaFoldDB" id="A0A5D6VXJ0"/>
<protein>
    <submittedName>
        <fullName evidence="2">Uncharacterized protein</fullName>
    </submittedName>
</protein>
<proteinExistence type="predicted"/>
<feature type="region of interest" description="Disordered" evidence="1">
    <location>
        <begin position="123"/>
        <end position="154"/>
    </location>
</feature>
<feature type="compositionally biased region" description="Polar residues" evidence="1">
    <location>
        <begin position="42"/>
        <end position="64"/>
    </location>
</feature>
<evidence type="ECO:0000313" key="2">
    <source>
        <dbReference type="EMBL" id="TYZ20197.1"/>
    </source>
</evidence>
<comment type="caution">
    <text evidence="2">The sequence shown here is derived from an EMBL/GenBank/DDBJ whole genome shotgun (WGS) entry which is preliminary data.</text>
</comment>
<accession>A0A5D6VXJ0</accession>
<name>A0A5D6VXJ0_9FIRM</name>
<feature type="compositionally biased region" description="Low complexity" evidence="1">
    <location>
        <begin position="131"/>
        <end position="153"/>
    </location>
</feature>
<gene>
    <name evidence="2" type="ORF">FZ040_12170</name>
</gene>